<feature type="coiled-coil region" evidence="1">
    <location>
        <begin position="32"/>
        <end position="62"/>
    </location>
</feature>
<keyword evidence="1" id="KW-0175">Coiled coil</keyword>
<protein>
    <submittedName>
        <fullName evidence="2">Uncharacterized protein</fullName>
    </submittedName>
</protein>
<accession>A0A8S5MZL2</accession>
<name>A0A8S5MZL2_9CAUD</name>
<evidence type="ECO:0000256" key="1">
    <source>
        <dbReference type="SAM" id="Coils"/>
    </source>
</evidence>
<proteinExistence type="predicted"/>
<organism evidence="2">
    <name type="scientific">Siphoviridae sp. ct43U4</name>
    <dbReference type="NCBI Taxonomy" id="2826285"/>
    <lineage>
        <taxon>Viruses</taxon>
        <taxon>Duplodnaviria</taxon>
        <taxon>Heunggongvirae</taxon>
        <taxon>Uroviricota</taxon>
        <taxon>Caudoviricetes</taxon>
    </lineage>
</organism>
<reference evidence="2" key="1">
    <citation type="journal article" date="2021" name="Proc. Natl. Acad. Sci. U.S.A.">
        <title>A Catalog of Tens of Thousands of Viruses from Human Metagenomes Reveals Hidden Associations with Chronic Diseases.</title>
        <authorList>
            <person name="Tisza M.J."/>
            <person name="Buck C.B."/>
        </authorList>
    </citation>
    <scope>NUCLEOTIDE SEQUENCE</scope>
    <source>
        <strain evidence="2">Ct43U4</strain>
    </source>
</reference>
<dbReference type="EMBL" id="BK015029">
    <property type="protein sequence ID" value="DAD87845.1"/>
    <property type="molecule type" value="Genomic_DNA"/>
</dbReference>
<evidence type="ECO:0000313" key="2">
    <source>
        <dbReference type="EMBL" id="DAD87845.1"/>
    </source>
</evidence>
<sequence length="169" mass="18758">MDSIDVYSKGKMDELIRDKVDKDRVDTIEGYVERNTNDIAELKAEKDKLAVMQADIDGLKSKPAMSAVGKVAYKHKLSGECGYMGAIDKYPYELEFDADFDGAIADISNLSSMLDSDEHIRNIRFRVFNGATATFVNATIMLQNGYIMLVGDSMYVVSSVNGDEITAMR</sequence>